<dbReference type="GO" id="GO:0004401">
    <property type="term" value="F:histidinol-phosphatase activity"/>
    <property type="evidence" value="ECO:0007669"/>
    <property type="project" value="UniProtKB-UniRule"/>
</dbReference>
<comment type="pathway">
    <text evidence="1 8">Amino-acid biosynthesis; L-histidine biosynthesis; L-histidine from 5-phospho-alpha-D-ribose 1-diphosphate: step 8/9.</text>
</comment>
<name>A0A939H5S5_9CLOT</name>
<dbReference type="Gene3D" id="3.20.20.140">
    <property type="entry name" value="Metal-dependent hydrolases"/>
    <property type="match status" value="1"/>
</dbReference>
<keyword evidence="11" id="KW-1185">Reference proteome</keyword>
<dbReference type="GO" id="GO:0000105">
    <property type="term" value="P:L-histidine biosynthetic process"/>
    <property type="evidence" value="ECO:0007669"/>
    <property type="project" value="UniProtKB-UniRule"/>
</dbReference>
<gene>
    <name evidence="10" type="ORF">J3A84_01145</name>
</gene>
<evidence type="ECO:0000256" key="4">
    <source>
        <dbReference type="ARBA" id="ARBA00022605"/>
    </source>
</evidence>
<dbReference type="EC" id="3.1.3.15" evidence="3 8"/>
<dbReference type="PANTHER" id="PTHR21039:SF0">
    <property type="entry name" value="HISTIDINOL-PHOSPHATASE"/>
    <property type="match status" value="1"/>
</dbReference>
<accession>A0A939H5S5</accession>
<dbReference type="InterPro" id="IPR004013">
    <property type="entry name" value="PHP_dom"/>
</dbReference>
<evidence type="ECO:0000256" key="7">
    <source>
        <dbReference type="ARBA" id="ARBA00049158"/>
    </source>
</evidence>
<evidence type="ECO:0000256" key="5">
    <source>
        <dbReference type="ARBA" id="ARBA00022801"/>
    </source>
</evidence>
<dbReference type="PANTHER" id="PTHR21039">
    <property type="entry name" value="HISTIDINOL PHOSPHATASE-RELATED"/>
    <property type="match status" value="1"/>
</dbReference>
<evidence type="ECO:0000256" key="8">
    <source>
        <dbReference type="RuleBase" id="RU366003"/>
    </source>
</evidence>
<evidence type="ECO:0000256" key="6">
    <source>
        <dbReference type="ARBA" id="ARBA00023102"/>
    </source>
</evidence>
<comment type="caution">
    <text evidence="10">The sequence shown here is derived from an EMBL/GenBank/DDBJ whole genome shotgun (WGS) entry which is preliminary data.</text>
</comment>
<comment type="similarity">
    <text evidence="2 8">Belongs to the PHP hydrolase family. HisK subfamily.</text>
</comment>
<dbReference type="Pfam" id="PF02811">
    <property type="entry name" value="PHP"/>
    <property type="match status" value="1"/>
</dbReference>
<organism evidence="10 11">
    <name type="scientific">Proteiniclasticum aestuarii</name>
    <dbReference type="NCBI Taxonomy" id="2817862"/>
    <lineage>
        <taxon>Bacteria</taxon>
        <taxon>Bacillati</taxon>
        <taxon>Bacillota</taxon>
        <taxon>Clostridia</taxon>
        <taxon>Eubacteriales</taxon>
        <taxon>Clostridiaceae</taxon>
        <taxon>Proteiniclasticum</taxon>
    </lineage>
</organism>
<dbReference type="InterPro" id="IPR010140">
    <property type="entry name" value="Histidinol_P_phosphatase_HisJ"/>
</dbReference>
<reference evidence="10" key="1">
    <citation type="submission" date="2021-03" db="EMBL/GenBank/DDBJ databases">
        <title>Proteiniclasticum marinus sp. nov., isolated from tidal flat sediment.</title>
        <authorList>
            <person name="Namirimu T."/>
            <person name="Yang J.-A."/>
            <person name="Yang S.-H."/>
            <person name="Kim Y.-J."/>
            <person name="Kwon K.K."/>
        </authorList>
    </citation>
    <scope>NUCLEOTIDE SEQUENCE</scope>
    <source>
        <strain evidence="10">SCR006</strain>
    </source>
</reference>
<evidence type="ECO:0000256" key="3">
    <source>
        <dbReference type="ARBA" id="ARBA00013085"/>
    </source>
</evidence>
<evidence type="ECO:0000256" key="1">
    <source>
        <dbReference type="ARBA" id="ARBA00004970"/>
    </source>
</evidence>
<dbReference type="SUPFAM" id="SSF89550">
    <property type="entry name" value="PHP domain-like"/>
    <property type="match status" value="1"/>
</dbReference>
<keyword evidence="6 8" id="KW-0368">Histidine biosynthesis</keyword>
<proteinExistence type="inferred from homology"/>
<feature type="domain" description="PHP" evidence="9">
    <location>
        <begin position="4"/>
        <end position="186"/>
    </location>
</feature>
<dbReference type="EMBL" id="JAFNJU010000001">
    <property type="protein sequence ID" value="MBO1263646.1"/>
    <property type="molecule type" value="Genomic_DNA"/>
</dbReference>
<sequence length="257" mass="30572">MIFDTHMHTELSFDSSEKITRILEEADLRNLGVITTEHKDLNYLEVGGFPIDFDVDEYFRRYEKYRSDTYLMGIELGLDRRYTDKIRKIQEQYDFDMVIGSMHTMDGINLSSRKYFREQDERAFYRTYIGYAKEMIQDSPFIDSLAHFDYPTRYSGFSELRYEDYEKEFSALFKTMVKEDVTLEINLKRPLVGDVYHSFRSIYKGYYENGGRYVTLASDAHVAEDIGRNFDEAIKLADDIGLDICYYKNRKRVLCDR</sequence>
<evidence type="ECO:0000313" key="11">
    <source>
        <dbReference type="Proteomes" id="UP000664218"/>
    </source>
</evidence>
<dbReference type="Proteomes" id="UP000664218">
    <property type="component" value="Unassembled WGS sequence"/>
</dbReference>
<comment type="catalytic activity">
    <reaction evidence="7 8">
        <text>L-histidinol phosphate + H2O = L-histidinol + phosphate</text>
        <dbReference type="Rhea" id="RHEA:14465"/>
        <dbReference type="ChEBI" id="CHEBI:15377"/>
        <dbReference type="ChEBI" id="CHEBI:43474"/>
        <dbReference type="ChEBI" id="CHEBI:57699"/>
        <dbReference type="ChEBI" id="CHEBI:57980"/>
        <dbReference type="EC" id="3.1.3.15"/>
    </reaction>
</comment>
<dbReference type="InterPro" id="IPR016195">
    <property type="entry name" value="Pol/histidinol_Pase-like"/>
</dbReference>
<evidence type="ECO:0000259" key="9">
    <source>
        <dbReference type="Pfam" id="PF02811"/>
    </source>
</evidence>
<dbReference type="AlphaFoldDB" id="A0A939H5S5"/>
<dbReference type="GO" id="GO:0005737">
    <property type="term" value="C:cytoplasm"/>
    <property type="evidence" value="ECO:0007669"/>
    <property type="project" value="TreeGrafter"/>
</dbReference>
<evidence type="ECO:0000313" key="10">
    <source>
        <dbReference type="EMBL" id="MBO1263646.1"/>
    </source>
</evidence>
<protein>
    <recommendedName>
        <fullName evidence="3 8">Histidinol-phosphatase</fullName>
        <shortName evidence="8">HolPase</shortName>
        <ecNumber evidence="3 8">3.1.3.15</ecNumber>
    </recommendedName>
</protein>
<dbReference type="RefSeq" id="WP_207598158.1">
    <property type="nucleotide sequence ID" value="NZ_JAFNJU010000001.1"/>
</dbReference>
<keyword evidence="5 8" id="KW-0378">Hydrolase</keyword>
<keyword evidence="4 8" id="KW-0028">Amino-acid biosynthesis</keyword>
<evidence type="ECO:0000256" key="2">
    <source>
        <dbReference type="ARBA" id="ARBA00009152"/>
    </source>
</evidence>